<sequence length="20" mass="2038">METPSTACTSPTSLSSITHS</sequence>
<feature type="region of interest" description="Disordered" evidence="1">
    <location>
        <begin position="1"/>
        <end position="20"/>
    </location>
</feature>
<name>A0A0A8ZSE2_ARUDO</name>
<dbReference type="EMBL" id="GBRH01258225">
    <property type="protein sequence ID" value="JAD39670.1"/>
    <property type="molecule type" value="Transcribed_RNA"/>
</dbReference>
<reference evidence="2" key="2">
    <citation type="journal article" date="2015" name="Data Brief">
        <title>Shoot transcriptome of the giant reed, Arundo donax.</title>
        <authorList>
            <person name="Barrero R.A."/>
            <person name="Guerrero F.D."/>
            <person name="Moolhuijzen P."/>
            <person name="Goolsby J.A."/>
            <person name="Tidwell J."/>
            <person name="Bellgard S.E."/>
            <person name="Bellgard M.I."/>
        </authorList>
    </citation>
    <scope>NUCLEOTIDE SEQUENCE</scope>
    <source>
        <tissue evidence="2">Shoot tissue taken approximately 20 cm above the soil surface</tissue>
    </source>
</reference>
<evidence type="ECO:0000256" key="1">
    <source>
        <dbReference type="SAM" id="MobiDB-lite"/>
    </source>
</evidence>
<organism evidence="2">
    <name type="scientific">Arundo donax</name>
    <name type="common">Giant reed</name>
    <name type="synonym">Donax arundinaceus</name>
    <dbReference type="NCBI Taxonomy" id="35708"/>
    <lineage>
        <taxon>Eukaryota</taxon>
        <taxon>Viridiplantae</taxon>
        <taxon>Streptophyta</taxon>
        <taxon>Embryophyta</taxon>
        <taxon>Tracheophyta</taxon>
        <taxon>Spermatophyta</taxon>
        <taxon>Magnoliopsida</taxon>
        <taxon>Liliopsida</taxon>
        <taxon>Poales</taxon>
        <taxon>Poaceae</taxon>
        <taxon>PACMAD clade</taxon>
        <taxon>Arundinoideae</taxon>
        <taxon>Arundineae</taxon>
        <taxon>Arundo</taxon>
    </lineage>
</organism>
<protein>
    <submittedName>
        <fullName evidence="2">Uncharacterized protein</fullName>
    </submittedName>
</protein>
<proteinExistence type="predicted"/>
<reference evidence="2" key="1">
    <citation type="submission" date="2014-09" db="EMBL/GenBank/DDBJ databases">
        <authorList>
            <person name="Magalhaes I.L.F."/>
            <person name="Oliveira U."/>
            <person name="Santos F.R."/>
            <person name="Vidigal T.H.D.A."/>
            <person name="Brescovit A.D."/>
            <person name="Santos A.J."/>
        </authorList>
    </citation>
    <scope>NUCLEOTIDE SEQUENCE</scope>
    <source>
        <tissue evidence="2">Shoot tissue taken approximately 20 cm above the soil surface</tissue>
    </source>
</reference>
<accession>A0A0A8ZSE2</accession>
<evidence type="ECO:0000313" key="2">
    <source>
        <dbReference type="EMBL" id="JAD39670.1"/>
    </source>
</evidence>
<dbReference type="AlphaFoldDB" id="A0A0A8ZSE2"/>